<evidence type="ECO:0000313" key="1">
    <source>
        <dbReference type="EMBL" id="ACR79822.1"/>
    </source>
</evidence>
<dbReference type="STRING" id="521045.Kole_1120"/>
<name>C5CI43_KOSOT</name>
<dbReference type="EMBL" id="CP001634">
    <property type="protein sequence ID" value="ACR79822.1"/>
    <property type="molecule type" value="Genomic_DNA"/>
</dbReference>
<dbReference type="Proteomes" id="UP000002382">
    <property type="component" value="Chromosome"/>
</dbReference>
<sequence>MAEYQVAIIYGRLAGVEDFRAIKDYFEKGFSTKFIFFVSREPVGAATEFIKELLYCDVKVVENPRKEAKKLFKKLKASGQKVFIIASDEFGYRGMSGDPV</sequence>
<proteinExistence type="predicted"/>
<evidence type="ECO:0000313" key="2">
    <source>
        <dbReference type="Proteomes" id="UP000002382"/>
    </source>
</evidence>
<dbReference type="eggNOG" id="ENOG5033NPE">
    <property type="taxonomic scope" value="Bacteria"/>
</dbReference>
<protein>
    <submittedName>
        <fullName evidence="1">Uncharacterized protein</fullName>
    </submittedName>
</protein>
<dbReference type="RefSeq" id="WP_015868480.1">
    <property type="nucleotide sequence ID" value="NC_012785.1"/>
</dbReference>
<dbReference type="AlphaFoldDB" id="C5CI43"/>
<reference evidence="1 2" key="2">
    <citation type="journal article" date="2011" name="J. Bacteriol.">
        <title>Genome Sequence of Kosmotoga olearia Strain TBF 19.5.1, a Thermophilic Bacterium with a Wide Growth Temperature Range, Isolated from the Troll B Oil Platform in the North Sea.</title>
        <authorList>
            <person name="Swithers K.S."/>
            <person name="Dipippo J.L."/>
            <person name="Bruce D.C."/>
            <person name="Detter C."/>
            <person name="Tapia R."/>
            <person name="Han S."/>
            <person name="Goodwin L.A."/>
            <person name="Han J."/>
            <person name="Woyke T."/>
            <person name="Pitluck S."/>
            <person name="Pennacchio L."/>
            <person name="Nolan M."/>
            <person name="Mikhailova N."/>
            <person name="Land M.L."/>
            <person name="Nesbo C.L."/>
            <person name="Gogarten J.P."/>
            <person name="Noll K.M."/>
        </authorList>
    </citation>
    <scope>NUCLEOTIDE SEQUENCE [LARGE SCALE GENOMIC DNA]</scope>
    <source>
        <strain evidence="2">ATCC BAA-1733 / DSM 21960 / TBF 19.5.1</strain>
    </source>
</reference>
<reference evidence="1 2" key="1">
    <citation type="submission" date="2009-06" db="EMBL/GenBank/DDBJ databases">
        <title>Complete sequence of Thermotogales bacterium TBF 19.5.1.</title>
        <authorList>
            <consortium name="US DOE Joint Genome Institute"/>
            <person name="Lucas S."/>
            <person name="Copeland A."/>
            <person name="Lapidus A."/>
            <person name="Glavina del Rio T."/>
            <person name="Tice H."/>
            <person name="Bruce D."/>
            <person name="Goodwin L."/>
            <person name="Pitluck S."/>
            <person name="Chertkov O."/>
            <person name="Brettin T."/>
            <person name="Detter J.C."/>
            <person name="Han C."/>
            <person name="Schmutz J."/>
            <person name="Larimer F."/>
            <person name="Land M."/>
            <person name="Hauser L."/>
            <person name="Kyrpides N."/>
            <person name="Ovchinnikova G."/>
            <person name="Noll K."/>
        </authorList>
    </citation>
    <scope>NUCLEOTIDE SEQUENCE [LARGE SCALE GENOMIC DNA]</scope>
    <source>
        <strain evidence="2">ATCC BAA-1733 / DSM 21960 / TBF 19.5.1</strain>
    </source>
</reference>
<organism evidence="1 2">
    <name type="scientific">Kosmotoga olearia (strain ATCC BAA-1733 / DSM 21960 / TBF 19.5.1)</name>
    <dbReference type="NCBI Taxonomy" id="521045"/>
    <lineage>
        <taxon>Bacteria</taxon>
        <taxon>Thermotogati</taxon>
        <taxon>Thermotogota</taxon>
        <taxon>Thermotogae</taxon>
        <taxon>Kosmotogales</taxon>
        <taxon>Kosmotogaceae</taxon>
        <taxon>Kosmotoga</taxon>
    </lineage>
</organism>
<dbReference type="OrthoDB" id="49236at2"/>
<dbReference type="HOGENOM" id="CLU_2302166_0_0_0"/>
<dbReference type="KEGG" id="kol:Kole_1120"/>
<keyword evidence="2" id="KW-1185">Reference proteome</keyword>
<accession>C5CI43</accession>
<gene>
    <name evidence="1" type="ordered locus">Kole_1120</name>
</gene>